<dbReference type="SUPFAM" id="SSF81383">
    <property type="entry name" value="F-box domain"/>
    <property type="match status" value="1"/>
</dbReference>
<dbReference type="STRING" id="1437425.CSEC_0815"/>
<dbReference type="InterPro" id="IPR036047">
    <property type="entry name" value="F-box-like_dom_sf"/>
</dbReference>
<keyword evidence="5" id="KW-1185">Reference proteome</keyword>
<evidence type="ECO:0000256" key="3">
    <source>
        <dbReference type="PROSITE-ProRule" id="PRU00023"/>
    </source>
</evidence>
<dbReference type="Gene3D" id="1.25.40.20">
    <property type="entry name" value="Ankyrin repeat-containing domain"/>
    <property type="match status" value="1"/>
</dbReference>
<feature type="repeat" description="ANK" evidence="3">
    <location>
        <begin position="293"/>
        <end position="325"/>
    </location>
</feature>
<keyword evidence="1" id="KW-0677">Repeat</keyword>
<dbReference type="OrthoDB" id="407974at2"/>
<dbReference type="PANTHER" id="PTHR24198">
    <property type="entry name" value="ANKYRIN REPEAT AND PROTEIN KINASE DOMAIN-CONTAINING PROTEIN"/>
    <property type="match status" value="1"/>
</dbReference>
<evidence type="ECO:0000256" key="1">
    <source>
        <dbReference type="ARBA" id="ARBA00022737"/>
    </source>
</evidence>
<evidence type="ECO:0000313" key="4">
    <source>
        <dbReference type="EMBL" id="CDR33644.1"/>
    </source>
</evidence>
<name>A0A090DXZ8_9BACT</name>
<dbReference type="SMART" id="SM00248">
    <property type="entry name" value="ANK"/>
    <property type="match status" value="3"/>
</dbReference>
<accession>A0A090DXZ8</accession>
<dbReference type="RefSeq" id="WP_041017093.1">
    <property type="nucleotide sequence ID" value="NZ_CCEJ010000003.1"/>
</dbReference>
<dbReference type="InterPro" id="IPR036770">
    <property type="entry name" value="Ankyrin_rpt-contain_sf"/>
</dbReference>
<dbReference type="PRINTS" id="PR01415">
    <property type="entry name" value="ANKYRIN"/>
</dbReference>
<dbReference type="PANTHER" id="PTHR24198:SF165">
    <property type="entry name" value="ANKYRIN REPEAT-CONTAINING PROTEIN-RELATED"/>
    <property type="match status" value="1"/>
</dbReference>
<reference evidence="4" key="1">
    <citation type="submission" date="2013-12" db="EMBL/GenBank/DDBJ databases">
        <authorList>
            <person name="Linke B."/>
        </authorList>
    </citation>
    <scope>NUCLEOTIDE SEQUENCE [LARGE SCALE GENOMIC DNA]</scope>
    <source>
        <strain evidence="4">CRIB-18</strain>
    </source>
</reference>
<comment type="caution">
    <text evidence="4">The sequence shown here is derived from an EMBL/GenBank/DDBJ whole genome shotgun (WGS) entry which is preliminary data.</text>
</comment>
<reference evidence="4" key="2">
    <citation type="submission" date="2014-09" db="EMBL/GenBank/DDBJ databases">
        <title>Criblamydia sequanensis harbors a mega-plasmid encoding arsenite resistance.</title>
        <authorList>
            <person name="Bertelli C."/>
            <person name="Goesmann A."/>
            <person name="Greub G."/>
        </authorList>
    </citation>
    <scope>NUCLEOTIDE SEQUENCE [LARGE SCALE GENOMIC DNA]</scope>
    <source>
        <strain evidence="4">CRIB-18</strain>
    </source>
</reference>
<dbReference type="Pfam" id="PF12796">
    <property type="entry name" value="Ank_2"/>
    <property type="match status" value="1"/>
</dbReference>
<dbReference type="AlphaFoldDB" id="A0A090DXZ8"/>
<keyword evidence="2 3" id="KW-0040">ANK repeat</keyword>
<dbReference type="InterPro" id="IPR002110">
    <property type="entry name" value="Ankyrin_rpt"/>
</dbReference>
<dbReference type="CDD" id="cd09917">
    <property type="entry name" value="F-box_SF"/>
    <property type="match status" value="1"/>
</dbReference>
<dbReference type="Proteomes" id="UP000031552">
    <property type="component" value="Unassembled WGS sequence"/>
</dbReference>
<organism evidence="4 5">
    <name type="scientific">Candidatus Criblamydia sequanensis CRIB-18</name>
    <dbReference type="NCBI Taxonomy" id="1437425"/>
    <lineage>
        <taxon>Bacteria</taxon>
        <taxon>Pseudomonadati</taxon>
        <taxon>Chlamydiota</taxon>
        <taxon>Chlamydiia</taxon>
        <taxon>Parachlamydiales</taxon>
        <taxon>Candidatus Criblamydiaceae</taxon>
        <taxon>Candidatus Criblamydia</taxon>
    </lineage>
</organism>
<proteinExistence type="predicted"/>
<dbReference type="PROSITE" id="PS50297">
    <property type="entry name" value="ANK_REP_REGION"/>
    <property type="match status" value="1"/>
</dbReference>
<evidence type="ECO:0000313" key="5">
    <source>
        <dbReference type="Proteomes" id="UP000031552"/>
    </source>
</evidence>
<dbReference type="eggNOG" id="COG0666">
    <property type="taxonomic scope" value="Bacteria"/>
</dbReference>
<dbReference type="PROSITE" id="PS50088">
    <property type="entry name" value="ANK_REPEAT"/>
    <property type="match status" value="1"/>
</dbReference>
<protein>
    <submittedName>
        <fullName evidence="4">Ankyrin repeat-containing protein</fullName>
    </submittedName>
</protein>
<gene>
    <name evidence="4" type="ORF">CSEC_0815</name>
</gene>
<dbReference type="EMBL" id="CCEJ010000003">
    <property type="protein sequence ID" value="CDR33644.1"/>
    <property type="molecule type" value="Genomic_DNA"/>
</dbReference>
<evidence type="ECO:0000256" key="2">
    <source>
        <dbReference type="ARBA" id="ARBA00023043"/>
    </source>
</evidence>
<dbReference type="SUPFAM" id="SSF48403">
    <property type="entry name" value="Ankyrin repeat"/>
    <property type="match status" value="1"/>
</dbReference>
<sequence length="396" mass="46269">MNIGKSYIDIVFNSDTHFRIVSLDFVRKKQVLPILERIERVLKDGMDYIRETHDPSFDFLTKDLRETLLEKAIELRNSYLGKKIRLSSNKVRAVTNRILYLVHPLNSFNLPVEINLHILANLSIKSLAAFALVNRESKIFAYEVLSKRAITYGYVENEESREAEKISYLREFFKQLRSFCERFSTESFSRNFVYYDKKKKKINLIETSNCLKFINSSDFVHVVALRDFYLNNYKFLENFLLSSFNKRPLKHRKFDCISSAMYLASEYNNKEVLSLFLKEKDQNLNRYSTISADGWTPLHVAAYHGHVDIVKILLDNGAKVNLHTQRYHKSALQLACEPINSEPAFPISSERWAIIKLLLENGANPNWTDASGFSPMQYADLMNKWELTELFTIYSK</sequence>